<dbReference type="SUPFAM" id="SSF53098">
    <property type="entry name" value="Ribonuclease H-like"/>
    <property type="match status" value="1"/>
</dbReference>
<dbReference type="CDD" id="cd06222">
    <property type="entry name" value="RNase_H_like"/>
    <property type="match status" value="1"/>
</dbReference>
<dbReference type="InterPro" id="IPR053151">
    <property type="entry name" value="RNase_H-like"/>
</dbReference>
<dbReference type="Gene3D" id="3.30.420.10">
    <property type="entry name" value="Ribonuclease H-like superfamily/Ribonuclease H"/>
    <property type="match status" value="1"/>
</dbReference>
<organism evidence="2 3">
    <name type="scientific">Corchorus olitorius</name>
    <dbReference type="NCBI Taxonomy" id="93759"/>
    <lineage>
        <taxon>Eukaryota</taxon>
        <taxon>Viridiplantae</taxon>
        <taxon>Streptophyta</taxon>
        <taxon>Embryophyta</taxon>
        <taxon>Tracheophyta</taxon>
        <taxon>Spermatophyta</taxon>
        <taxon>Magnoliopsida</taxon>
        <taxon>eudicotyledons</taxon>
        <taxon>Gunneridae</taxon>
        <taxon>Pentapetalae</taxon>
        <taxon>rosids</taxon>
        <taxon>malvids</taxon>
        <taxon>Malvales</taxon>
        <taxon>Malvaceae</taxon>
        <taxon>Grewioideae</taxon>
        <taxon>Apeibeae</taxon>
        <taxon>Corchorus</taxon>
    </lineage>
</organism>
<dbReference type="InterPro" id="IPR036397">
    <property type="entry name" value="RNaseH_sf"/>
</dbReference>
<comment type="caution">
    <text evidence="2">The sequence shown here is derived from an EMBL/GenBank/DDBJ whole genome shotgun (WGS) entry which is preliminary data.</text>
</comment>
<dbReference type="OrthoDB" id="1002568at2759"/>
<dbReference type="EMBL" id="AWUE01019931">
    <property type="protein sequence ID" value="OMO70966.1"/>
    <property type="molecule type" value="Genomic_DNA"/>
</dbReference>
<evidence type="ECO:0000259" key="1">
    <source>
        <dbReference type="Pfam" id="PF13456"/>
    </source>
</evidence>
<dbReference type="Pfam" id="PF13456">
    <property type="entry name" value="RVT_3"/>
    <property type="match status" value="1"/>
</dbReference>
<feature type="domain" description="RNase H type-1" evidence="1">
    <location>
        <begin position="49"/>
        <end position="127"/>
    </location>
</feature>
<proteinExistence type="predicted"/>
<dbReference type="AlphaFoldDB" id="A0A1R3HKS7"/>
<dbReference type="PANTHER" id="PTHR47723">
    <property type="entry name" value="OS05G0353850 PROTEIN"/>
    <property type="match status" value="1"/>
</dbReference>
<gene>
    <name evidence="2" type="ORF">COLO4_28425</name>
</gene>
<reference evidence="3" key="1">
    <citation type="submission" date="2013-09" db="EMBL/GenBank/DDBJ databases">
        <title>Corchorus olitorius genome sequencing.</title>
        <authorList>
            <person name="Alam M."/>
            <person name="Haque M.S."/>
            <person name="Islam M.S."/>
            <person name="Emdad E.M."/>
            <person name="Islam M.M."/>
            <person name="Ahmed B."/>
            <person name="Halim A."/>
            <person name="Hossen Q.M.M."/>
            <person name="Hossain M.Z."/>
            <person name="Ahmed R."/>
            <person name="Khan M.M."/>
            <person name="Islam R."/>
            <person name="Rashid M.M."/>
            <person name="Khan S.A."/>
            <person name="Rahman M.S."/>
            <person name="Alam M."/>
            <person name="Yahiya A.S."/>
            <person name="Khan M.S."/>
            <person name="Azam M.S."/>
            <person name="Haque T."/>
            <person name="Lashkar M.Z.H."/>
            <person name="Akhand A.I."/>
            <person name="Morshed G."/>
            <person name="Roy S."/>
            <person name="Uddin K.S."/>
            <person name="Rabeya T."/>
            <person name="Hossain A.S."/>
            <person name="Chowdhury A."/>
            <person name="Snigdha A.R."/>
            <person name="Mortoza M.S."/>
            <person name="Matin S.A."/>
            <person name="Hoque S.M.E."/>
            <person name="Islam M.K."/>
            <person name="Roy D.K."/>
            <person name="Haider R."/>
            <person name="Moosa M.M."/>
            <person name="Elias S.M."/>
            <person name="Hasan A.M."/>
            <person name="Jahan S."/>
            <person name="Shafiuddin M."/>
            <person name="Mahmood N."/>
            <person name="Shommy N.S."/>
        </authorList>
    </citation>
    <scope>NUCLEOTIDE SEQUENCE [LARGE SCALE GENOMIC DNA]</scope>
    <source>
        <strain evidence="3">cv. O-4</strain>
    </source>
</reference>
<dbReference type="GO" id="GO:0003676">
    <property type="term" value="F:nucleic acid binding"/>
    <property type="evidence" value="ECO:0007669"/>
    <property type="project" value="InterPro"/>
</dbReference>
<dbReference type="STRING" id="93759.A0A1R3HKS7"/>
<protein>
    <recommendedName>
        <fullName evidence="1">RNase H type-1 domain-containing protein</fullName>
    </recommendedName>
</protein>
<accession>A0A1R3HKS7</accession>
<name>A0A1R3HKS7_9ROSI</name>
<dbReference type="InterPro" id="IPR002156">
    <property type="entry name" value="RNaseH_domain"/>
</dbReference>
<dbReference type="GO" id="GO:0004523">
    <property type="term" value="F:RNA-DNA hybrid ribonuclease activity"/>
    <property type="evidence" value="ECO:0007669"/>
    <property type="project" value="InterPro"/>
</dbReference>
<sequence length="138" mass="15504">MRQNRELRFIMSLRNNSFLYYRTIGSGLNTDEEYRKKWQPPDQGWVKVNCDGSFDAKTGKAATGIMIRGHHGKLLNGTGRRVLTDEALTIEALAIKDRCKLAKENGFEKVVVESDSAAIIGDINRKDGRSAWKTSTVV</sequence>
<dbReference type="PANTHER" id="PTHR47723:SF24">
    <property type="entry name" value="RNASE H TYPE-1 DOMAIN-CONTAINING PROTEIN"/>
    <property type="match status" value="1"/>
</dbReference>
<evidence type="ECO:0000313" key="2">
    <source>
        <dbReference type="EMBL" id="OMO70966.1"/>
    </source>
</evidence>
<dbReference type="InterPro" id="IPR012337">
    <property type="entry name" value="RNaseH-like_sf"/>
</dbReference>
<keyword evidence="3" id="KW-1185">Reference proteome</keyword>
<dbReference type="InterPro" id="IPR044730">
    <property type="entry name" value="RNase_H-like_dom_plant"/>
</dbReference>
<evidence type="ECO:0000313" key="3">
    <source>
        <dbReference type="Proteomes" id="UP000187203"/>
    </source>
</evidence>
<dbReference type="Proteomes" id="UP000187203">
    <property type="component" value="Unassembled WGS sequence"/>
</dbReference>